<dbReference type="InterPro" id="IPR036736">
    <property type="entry name" value="ACP-like_sf"/>
</dbReference>
<keyword evidence="1 7" id="KW-0596">Phosphopantetheine</keyword>
<evidence type="ECO:0000313" key="10">
    <source>
        <dbReference type="Proteomes" id="UP000620075"/>
    </source>
</evidence>
<dbReference type="GO" id="GO:0000036">
    <property type="term" value="F:acyl carrier activity"/>
    <property type="evidence" value="ECO:0007669"/>
    <property type="project" value="UniProtKB-UniRule"/>
</dbReference>
<dbReference type="SUPFAM" id="SSF47336">
    <property type="entry name" value="ACP-like"/>
    <property type="match status" value="1"/>
</dbReference>
<dbReference type="GO" id="GO:0005829">
    <property type="term" value="C:cytosol"/>
    <property type="evidence" value="ECO:0007669"/>
    <property type="project" value="TreeGrafter"/>
</dbReference>
<dbReference type="EMBL" id="JAEKNQ010000054">
    <property type="protein sequence ID" value="MBJ7604195.1"/>
    <property type="molecule type" value="Genomic_DNA"/>
</dbReference>
<keyword evidence="2 7" id="KW-0444">Lipid biosynthesis</keyword>
<comment type="function">
    <text evidence="7">Carrier of the growing fatty acid chain in fatty acid biosynthesis.</text>
</comment>
<evidence type="ECO:0000256" key="5">
    <source>
        <dbReference type="ARBA" id="ARBA00023098"/>
    </source>
</evidence>
<organism evidence="9 10">
    <name type="scientific">Candidatus Dormiibacter inghamiae</name>
    <dbReference type="NCBI Taxonomy" id="3127013"/>
    <lineage>
        <taxon>Bacteria</taxon>
        <taxon>Bacillati</taxon>
        <taxon>Candidatus Dormiibacterota</taxon>
        <taxon>Candidatus Dormibacteria</taxon>
        <taxon>Candidatus Dormibacterales</taxon>
        <taxon>Candidatus Dormibacteraceae</taxon>
        <taxon>Candidatus Dormiibacter</taxon>
    </lineage>
</organism>
<comment type="subcellular location">
    <subcellularLocation>
        <location evidence="7">Cytoplasm</location>
    </subcellularLocation>
</comment>
<dbReference type="GO" id="GO:0000035">
    <property type="term" value="F:acyl binding"/>
    <property type="evidence" value="ECO:0007669"/>
    <property type="project" value="TreeGrafter"/>
</dbReference>
<comment type="similarity">
    <text evidence="7">Belongs to the acyl carrier protein (ACP) family.</text>
</comment>
<comment type="PTM">
    <text evidence="7">4'-phosphopantetheine is transferred from CoA to a specific serine of apo-ACP by AcpS. This modification is essential for activity because fatty acids are bound in thioester linkage to the sulfhydryl of the prosthetic group.</text>
</comment>
<name>A0A934KGB1_9BACT</name>
<dbReference type="Proteomes" id="UP000620075">
    <property type="component" value="Unassembled WGS sequence"/>
</dbReference>
<dbReference type="RefSeq" id="WP_338181424.1">
    <property type="nucleotide sequence ID" value="NZ_JAEKNQ010000054.1"/>
</dbReference>
<dbReference type="Pfam" id="PF00550">
    <property type="entry name" value="PP-binding"/>
    <property type="match status" value="1"/>
</dbReference>
<keyword evidence="7" id="KW-0963">Cytoplasm</keyword>
<keyword evidence="6 7" id="KW-0275">Fatty acid biosynthesis</keyword>
<keyword evidence="3 7" id="KW-0597">Phosphoprotein</keyword>
<feature type="modified residue" description="O-(pantetheine 4'-phosphoryl)serine" evidence="7">
    <location>
        <position position="39"/>
    </location>
</feature>
<dbReference type="HAMAP" id="MF_01217">
    <property type="entry name" value="Acyl_carrier"/>
    <property type="match status" value="1"/>
</dbReference>
<dbReference type="NCBIfam" id="NF002148">
    <property type="entry name" value="PRK00982.1-2"/>
    <property type="match status" value="1"/>
</dbReference>
<proteinExistence type="inferred from homology"/>
<accession>A0A934KGB1</accession>
<evidence type="ECO:0000259" key="8">
    <source>
        <dbReference type="PROSITE" id="PS50075"/>
    </source>
</evidence>
<comment type="caution">
    <text evidence="9">The sequence shown here is derived from an EMBL/GenBank/DDBJ whole genome shotgun (WGS) entry which is preliminary data.</text>
</comment>
<dbReference type="InterPro" id="IPR003231">
    <property type="entry name" value="ACP"/>
</dbReference>
<comment type="pathway">
    <text evidence="7">Lipid metabolism; fatty acid biosynthesis.</text>
</comment>
<evidence type="ECO:0000256" key="7">
    <source>
        <dbReference type="HAMAP-Rule" id="MF_01217"/>
    </source>
</evidence>
<sequence length="85" mass="9608">MTEAMDFKELQELAAEILGVQPEQVQMNVSFQRDLAADSLDLVELISAVEDKYDVELPEEKLEAMKNVGDLWQFLEARHAERAGA</sequence>
<evidence type="ECO:0000256" key="3">
    <source>
        <dbReference type="ARBA" id="ARBA00022553"/>
    </source>
</evidence>
<dbReference type="AlphaFoldDB" id="A0A934KGB1"/>
<dbReference type="PANTHER" id="PTHR20863">
    <property type="entry name" value="ACYL CARRIER PROTEIN"/>
    <property type="match status" value="1"/>
</dbReference>
<dbReference type="GO" id="GO:0016020">
    <property type="term" value="C:membrane"/>
    <property type="evidence" value="ECO:0007669"/>
    <property type="project" value="GOC"/>
</dbReference>
<dbReference type="NCBIfam" id="NF002150">
    <property type="entry name" value="PRK00982.1-4"/>
    <property type="match status" value="1"/>
</dbReference>
<protein>
    <recommendedName>
        <fullName evidence="7">Acyl carrier protein</fullName>
        <shortName evidence="7">ACP</shortName>
    </recommendedName>
</protein>
<dbReference type="InterPro" id="IPR009081">
    <property type="entry name" value="PP-bd_ACP"/>
</dbReference>
<dbReference type="PROSITE" id="PS50075">
    <property type="entry name" value="CARRIER"/>
    <property type="match status" value="1"/>
</dbReference>
<dbReference type="Gene3D" id="1.10.1200.10">
    <property type="entry name" value="ACP-like"/>
    <property type="match status" value="1"/>
</dbReference>
<dbReference type="PANTHER" id="PTHR20863:SF76">
    <property type="entry name" value="CARRIER DOMAIN-CONTAINING PROTEIN"/>
    <property type="match status" value="1"/>
</dbReference>
<evidence type="ECO:0000256" key="6">
    <source>
        <dbReference type="ARBA" id="ARBA00023160"/>
    </source>
</evidence>
<dbReference type="GO" id="GO:0009245">
    <property type="term" value="P:lipid A biosynthetic process"/>
    <property type="evidence" value="ECO:0007669"/>
    <property type="project" value="TreeGrafter"/>
</dbReference>
<evidence type="ECO:0000256" key="2">
    <source>
        <dbReference type="ARBA" id="ARBA00022516"/>
    </source>
</evidence>
<gene>
    <name evidence="7" type="primary">acpP</name>
    <name evidence="9" type="ORF">JF888_13540</name>
</gene>
<evidence type="ECO:0000256" key="1">
    <source>
        <dbReference type="ARBA" id="ARBA00022450"/>
    </source>
</evidence>
<keyword evidence="5 7" id="KW-0443">Lipid metabolism</keyword>
<evidence type="ECO:0000256" key="4">
    <source>
        <dbReference type="ARBA" id="ARBA00022832"/>
    </source>
</evidence>
<feature type="domain" description="Carrier" evidence="8">
    <location>
        <begin position="4"/>
        <end position="79"/>
    </location>
</feature>
<reference evidence="9 10" key="1">
    <citation type="submission" date="2020-10" db="EMBL/GenBank/DDBJ databases">
        <title>Ca. Dormibacterota MAGs.</title>
        <authorList>
            <person name="Montgomery K."/>
        </authorList>
    </citation>
    <scope>NUCLEOTIDE SEQUENCE [LARGE SCALE GENOMIC DNA]</scope>
    <source>
        <strain evidence="9">SC8811_S16_3</strain>
    </source>
</reference>
<keyword evidence="4 7" id="KW-0276">Fatty acid metabolism</keyword>
<evidence type="ECO:0000313" key="9">
    <source>
        <dbReference type="EMBL" id="MBJ7604195.1"/>
    </source>
</evidence>